<reference evidence="4 5" key="2">
    <citation type="submission" date="2016-10" db="EMBL/GenBank/DDBJ databases">
        <authorList>
            <person name="Benchimol M."/>
            <person name="Almeida L.G."/>
            <person name="Vasconcelos A.T."/>
            <person name="Perreira-Neves A."/>
            <person name="Rosa I.A."/>
            <person name="Tasca T."/>
            <person name="Bogo M.R."/>
            <person name="de Souza W."/>
        </authorList>
    </citation>
    <scope>NUCLEOTIDE SEQUENCE [LARGE SCALE GENOMIC DNA]</scope>
    <source>
        <strain evidence="4 5">K</strain>
    </source>
</reference>
<evidence type="ECO:0000256" key="2">
    <source>
        <dbReference type="SAM" id="MobiDB-lite"/>
    </source>
</evidence>
<proteinExistence type="predicted"/>
<gene>
    <name evidence="4" type="ORF">TRFO_14477</name>
</gene>
<accession>A0A1J4KV55</accession>
<dbReference type="EMBL" id="MLAK01000272">
    <property type="protein sequence ID" value="OHT15115.1"/>
    <property type="molecule type" value="Genomic_DNA"/>
</dbReference>
<evidence type="ECO:0000313" key="4">
    <source>
        <dbReference type="EMBL" id="OHT15115.1"/>
    </source>
</evidence>
<feature type="coiled-coil region" evidence="1">
    <location>
        <begin position="261"/>
        <end position="320"/>
    </location>
</feature>
<reference evidence="3" key="1">
    <citation type="submission" date="2016-07" db="EMBL/GenBank/DDBJ databases">
        <authorList>
            <person name="Rosa I.A."/>
            <person name="Brigido M.C."/>
            <person name="Santos E.O."/>
            <person name="Almeida L.G.P."/>
            <person name="Zingalli R.B."/>
            <person name="Vasconcelos A.T.R."/>
            <person name="Souza W."/>
            <person name="Benchimol M."/>
        </authorList>
    </citation>
    <scope>NUCLEOTIDE SEQUENCE</scope>
    <source>
        <strain evidence="3">14477</strain>
    </source>
</reference>
<dbReference type="Proteomes" id="UP000179807">
    <property type="component" value="Unassembled WGS sequence"/>
</dbReference>
<evidence type="ECO:0000256" key="1">
    <source>
        <dbReference type="SAM" id="Coils"/>
    </source>
</evidence>
<feature type="region of interest" description="Disordered" evidence="2">
    <location>
        <begin position="1"/>
        <end position="38"/>
    </location>
</feature>
<dbReference type="EMBL" id="KX579599">
    <property type="protein sequence ID" value="ARM19832.1"/>
    <property type="molecule type" value="Genomic_DNA"/>
</dbReference>
<feature type="coiled-coil region" evidence="1">
    <location>
        <begin position="48"/>
        <end position="129"/>
    </location>
</feature>
<protein>
    <submittedName>
        <fullName evidence="4">Uncharacterized protein</fullName>
    </submittedName>
</protein>
<reference evidence="3" key="3">
    <citation type="journal article" date="2017" name="Biol. Cell">
        <title>The costa of trichomonads: A complex macromolecular cytoskeleton structure made of uncommon proteins.</title>
        <authorList>
            <person name="de Andrade Rosa I."/>
            <person name="Brigido M.C."/>
            <person name="de Oliveira Santos E."/>
            <person name="Gonzaga L."/>
            <person name="Zingali R.B."/>
            <person name="de Vasconcelos A.T."/>
            <person name="de Souza W."/>
            <person name="Benchimol M."/>
        </authorList>
    </citation>
    <scope>NUCLEOTIDE SEQUENCE</scope>
    <source>
        <strain evidence="3">14477</strain>
    </source>
</reference>
<dbReference type="AlphaFoldDB" id="A0A1J4KV55"/>
<evidence type="ECO:0000313" key="5">
    <source>
        <dbReference type="Proteomes" id="UP000179807"/>
    </source>
</evidence>
<feature type="region of interest" description="Disordered" evidence="2">
    <location>
        <begin position="368"/>
        <end position="401"/>
    </location>
</feature>
<name>A0A1J4KV55_9EUKA</name>
<dbReference type="RefSeq" id="XP_068368251.1">
    <property type="nucleotide sequence ID" value="XM_068497840.1"/>
</dbReference>
<sequence length="401" mass="46644">MDSSLHYSDFGRSHNSNYRSNNSFSSSNHNSSFSSKFPNNADEDLNEIDVLQTKIAECQTKLDSMKEDAEVRHIRYEEELRKIAVQIQDAKRLSVEGLERQKISQAEKIKDLKHQLEEEKLKYDGHLRLLINQNARLDKSQKEMTAISQLSRALDIQHLEELEKSRNIETDAVRRSAVLNKTLAKKMIQYNNKQRLKRLEQEVSELQSTRREIESEFRIKRSELMNKYDVKTADNKILLTKLQQDIEERDAEYALHLVVTRKRIEKEKQATESTMKSATEQCESLQKLYHTVVKRGGQQVSLLTQDIERMRKLLEATRQNEEKYGETSLKQNQKLYNLTKSTHTIRQQATGMMDELTRTRMENEFSVSILQNSQSPIRSSPKGPTSASTSPFTPKKQSIFT</sequence>
<organism evidence="4 5">
    <name type="scientific">Tritrichomonas foetus</name>
    <dbReference type="NCBI Taxonomy" id="1144522"/>
    <lineage>
        <taxon>Eukaryota</taxon>
        <taxon>Metamonada</taxon>
        <taxon>Parabasalia</taxon>
        <taxon>Tritrichomonadida</taxon>
        <taxon>Tritrichomonadidae</taxon>
        <taxon>Tritrichomonas</taxon>
    </lineage>
</organism>
<feature type="compositionally biased region" description="Low complexity" evidence="2">
    <location>
        <begin position="13"/>
        <end position="35"/>
    </location>
</feature>
<feature type="coiled-coil region" evidence="1">
    <location>
        <begin position="189"/>
        <end position="216"/>
    </location>
</feature>
<keyword evidence="5" id="KW-1185">Reference proteome</keyword>
<evidence type="ECO:0000313" key="3">
    <source>
        <dbReference type="EMBL" id="ARM19832.1"/>
    </source>
</evidence>
<dbReference type="GeneID" id="94832544"/>
<dbReference type="VEuPathDB" id="TrichDB:TRFO_14477"/>
<keyword evidence="1" id="KW-0175">Coiled coil</keyword>